<dbReference type="InterPro" id="IPR027266">
    <property type="entry name" value="TrmE/GcvT-like"/>
</dbReference>
<dbReference type="Gene3D" id="3.30.1360.120">
    <property type="entry name" value="Probable tRNA modification gtpase trme, domain 1"/>
    <property type="match status" value="1"/>
</dbReference>
<proteinExistence type="predicted"/>
<accession>A0A382EUN2</accession>
<gene>
    <name evidence="2" type="ORF">METZ01_LOCUS207019</name>
</gene>
<feature type="non-terminal residue" evidence="2">
    <location>
        <position position="153"/>
    </location>
</feature>
<name>A0A382EUN2_9ZZZZ</name>
<dbReference type="Pfam" id="PF01571">
    <property type="entry name" value="GCV_T"/>
    <property type="match status" value="1"/>
</dbReference>
<reference evidence="2" key="1">
    <citation type="submission" date="2018-05" db="EMBL/GenBank/DDBJ databases">
        <authorList>
            <person name="Lanie J.A."/>
            <person name="Ng W.-L."/>
            <person name="Kazmierczak K.M."/>
            <person name="Andrzejewski T.M."/>
            <person name="Davidsen T.M."/>
            <person name="Wayne K.J."/>
            <person name="Tettelin H."/>
            <person name="Glass J.I."/>
            <person name="Rusch D."/>
            <person name="Podicherti R."/>
            <person name="Tsui H.-C.T."/>
            <person name="Winkler M.E."/>
        </authorList>
    </citation>
    <scope>NUCLEOTIDE SEQUENCE</scope>
</reference>
<organism evidence="2">
    <name type="scientific">marine metagenome</name>
    <dbReference type="NCBI Taxonomy" id="408172"/>
    <lineage>
        <taxon>unclassified sequences</taxon>
        <taxon>metagenomes</taxon>
        <taxon>ecological metagenomes</taxon>
    </lineage>
</organism>
<dbReference type="GO" id="GO:0016226">
    <property type="term" value="P:iron-sulfur cluster assembly"/>
    <property type="evidence" value="ECO:0007669"/>
    <property type="project" value="TreeGrafter"/>
</dbReference>
<evidence type="ECO:0000313" key="2">
    <source>
        <dbReference type="EMBL" id="SVB54165.1"/>
    </source>
</evidence>
<dbReference type="InterPro" id="IPR045179">
    <property type="entry name" value="YgfZ/GcvT"/>
</dbReference>
<feature type="domain" description="GCVT N-terminal" evidence="1">
    <location>
        <begin position="18"/>
        <end position="147"/>
    </location>
</feature>
<dbReference type="InterPro" id="IPR006222">
    <property type="entry name" value="GCVT_N"/>
</dbReference>
<dbReference type="AlphaFoldDB" id="A0A382EUN2"/>
<dbReference type="PANTHER" id="PTHR22602:SF0">
    <property type="entry name" value="TRANSFERASE CAF17, MITOCHONDRIAL-RELATED"/>
    <property type="match status" value="1"/>
</dbReference>
<dbReference type="SUPFAM" id="SSF103025">
    <property type="entry name" value="Folate-binding domain"/>
    <property type="match status" value="1"/>
</dbReference>
<evidence type="ECO:0000259" key="1">
    <source>
        <dbReference type="Pfam" id="PF01571"/>
    </source>
</evidence>
<dbReference type="PANTHER" id="PTHR22602">
    <property type="entry name" value="TRANSFERASE CAF17, MITOCHONDRIAL-RELATED"/>
    <property type="match status" value="1"/>
</dbReference>
<protein>
    <recommendedName>
        <fullName evidence="1">GCVT N-terminal domain-containing protein</fullName>
    </recommendedName>
</protein>
<dbReference type="EMBL" id="UINC01046315">
    <property type="protein sequence ID" value="SVB54165.1"/>
    <property type="molecule type" value="Genomic_DNA"/>
</dbReference>
<sequence>MARDSSETALACQQKRAAIARVENQFKALTETAGLLDLSSRSRLCLMGDDRIKFLHGQVTNDINGLTENSGCYAALVNAKGKMESDLFVYRLKEELLLDFEPNLTKSVQSRLENFVITEDVEVADVAPHFSLLSIQGPDATKVLEALKLPVPQ</sequence>